<evidence type="ECO:0000256" key="6">
    <source>
        <dbReference type="ARBA" id="ARBA00023004"/>
    </source>
</evidence>
<evidence type="ECO:0000259" key="9">
    <source>
        <dbReference type="PROSITE" id="PS51085"/>
    </source>
</evidence>
<dbReference type="InterPro" id="IPR012675">
    <property type="entry name" value="Beta-grasp_dom_sf"/>
</dbReference>
<dbReference type="GO" id="GO:0022900">
    <property type="term" value="P:electron transport chain"/>
    <property type="evidence" value="ECO:0007669"/>
    <property type="project" value="InterPro"/>
</dbReference>
<dbReference type="Gene3D" id="3.10.20.30">
    <property type="match status" value="1"/>
</dbReference>
<dbReference type="PROSITE" id="PS00197">
    <property type="entry name" value="2FE2S_FER_1"/>
    <property type="match status" value="1"/>
</dbReference>
<dbReference type="NCBIfam" id="TIGR02008">
    <property type="entry name" value="fdx_plant"/>
    <property type="match status" value="1"/>
</dbReference>
<reference evidence="10 11" key="1">
    <citation type="submission" date="2020-02" db="EMBL/GenBank/DDBJ databases">
        <title>Draft genome sequence of Haematococcus lacustris strain NIES-144.</title>
        <authorList>
            <person name="Morimoto D."/>
            <person name="Nakagawa S."/>
            <person name="Yoshida T."/>
            <person name="Sawayama S."/>
        </authorList>
    </citation>
    <scope>NUCLEOTIDE SEQUENCE [LARGE SCALE GENOMIC DNA]</scope>
    <source>
        <strain evidence="10 11">NIES-144</strain>
    </source>
</reference>
<evidence type="ECO:0000256" key="7">
    <source>
        <dbReference type="ARBA" id="ARBA00023014"/>
    </source>
</evidence>
<dbReference type="InterPro" id="IPR036010">
    <property type="entry name" value="2Fe-2S_ferredoxin-like_sf"/>
</dbReference>
<keyword evidence="7 8" id="KW-0411">Iron-sulfur</keyword>
<dbReference type="Pfam" id="PF00111">
    <property type="entry name" value="Fer2"/>
    <property type="match status" value="1"/>
</dbReference>
<protein>
    <recommendedName>
        <fullName evidence="8">Ferredoxin</fullName>
    </recommendedName>
</protein>
<evidence type="ECO:0000313" key="10">
    <source>
        <dbReference type="EMBL" id="GFH30432.1"/>
    </source>
</evidence>
<feature type="domain" description="2Fe-2S ferredoxin-type" evidence="9">
    <location>
        <begin position="151"/>
        <end position="246"/>
    </location>
</feature>
<comment type="function">
    <text evidence="8">Ferredoxins are iron-sulfur proteins that transfer electrons in a wide variety of metabolic reactions.</text>
</comment>
<comment type="subcellular location">
    <subcellularLocation>
        <location evidence="8">Plastid</location>
        <location evidence="8">Chloroplast</location>
    </subcellularLocation>
</comment>
<comment type="caution">
    <text evidence="10">The sequence shown here is derived from an EMBL/GenBank/DDBJ whole genome shotgun (WGS) entry which is preliminary data.</text>
</comment>
<evidence type="ECO:0000256" key="2">
    <source>
        <dbReference type="ARBA" id="ARBA00022448"/>
    </source>
</evidence>
<dbReference type="Proteomes" id="UP000485058">
    <property type="component" value="Unassembled WGS sequence"/>
</dbReference>
<evidence type="ECO:0000256" key="3">
    <source>
        <dbReference type="ARBA" id="ARBA00022714"/>
    </source>
</evidence>
<dbReference type="PROSITE" id="PS51085">
    <property type="entry name" value="2FE2S_FER_2"/>
    <property type="match status" value="1"/>
</dbReference>
<dbReference type="EMBL" id="BLLF01004900">
    <property type="protein sequence ID" value="GFH30432.1"/>
    <property type="molecule type" value="Genomic_DNA"/>
</dbReference>
<dbReference type="InterPro" id="IPR006058">
    <property type="entry name" value="2Fe2S_fd_BS"/>
</dbReference>
<keyword evidence="2 8" id="KW-0813">Transport</keyword>
<evidence type="ECO:0000256" key="1">
    <source>
        <dbReference type="ARBA" id="ARBA00007874"/>
    </source>
</evidence>
<dbReference type="CDD" id="cd00207">
    <property type="entry name" value="fer2"/>
    <property type="match status" value="1"/>
</dbReference>
<dbReference type="PANTHER" id="PTHR43112:SF21">
    <property type="entry name" value="FERREDOXIN"/>
    <property type="match status" value="1"/>
</dbReference>
<name>A0A6A0ACX3_HAELA</name>
<keyword evidence="6 8" id="KW-0408">Iron</keyword>
<accession>A0A6A0ACX3</accession>
<dbReference type="GO" id="GO:0051537">
    <property type="term" value="F:2 iron, 2 sulfur cluster binding"/>
    <property type="evidence" value="ECO:0007669"/>
    <property type="project" value="UniProtKB-KW"/>
</dbReference>
<keyword evidence="11" id="KW-1185">Reference proteome</keyword>
<proteinExistence type="inferred from homology"/>
<dbReference type="PANTHER" id="PTHR43112">
    <property type="entry name" value="FERREDOXIN"/>
    <property type="match status" value="1"/>
</dbReference>
<gene>
    <name evidence="10" type="ORF">HaLaN_29288</name>
</gene>
<dbReference type="GO" id="GO:0046872">
    <property type="term" value="F:metal ion binding"/>
    <property type="evidence" value="ECO:0007669"/>
    <property type="project" value="UniProtKB-KW"/>
</dbReference>
<evidence type="ECO:0000256" key="4">
    <source>
        <dbReference type="ARBA" id="ARBA00022723"/>
    </source>
</evidence>
<dbReference type="GO" id="GO:0009507">
    <property type="term" value="C:chloroplast"/>
    <property type="evidence" value="ECO:0007669"/>
    <property type="project" value="UniProtKB-SubCell"/>
</dbReference>
<dbReference type="SUPFAM" id="SSF54292">
    <property type="entry name" value="2Fe-2S ferredoxin-like"/>
    <property type="match status" value="1"/>
</dbReference>
<dbReference type="InterPro" id="IPR010241">
    <property type="entry name" value="Fd_pln"/>
</dbReference>
<evidence type="ECO:0000256" key="8">
    <source>
        <dbReference type="RuleBase" id="RU364001"/>
    </source>
</evidence>
<comment type="cofactor">
    <cofactor evidence="8">
        <name>[2Fe-2S] cluster</name>
        <dbReference type="ChEBI" id="CHEBI:190135"/>
    </cofactor>
    <text evidence="8">Binds 1 [2Fe-2S] cluster.</text>
</comment>
<keyword evidence="3 8" id="KW-0001">2Fe-2S</keyword>
<sequence>SGRSKSVEISGRKAASSARVSARTLQHSTPLGASIACLRDIRYVGGMGEAKRGTGRAAMSLVQNLVTSVISIRPFWKLQTGNKPLQLSSSAPRRCCCRRRCVQARASEGFCRDKVAVRKDVKSEGKVCRHASVLSGSGSSMMSFACIKQVYKLTFVAAKGDARVIECPDDVYILDAAEQAGLDLPNTCRGGICGACVARVASGQVDQTDIPDLSFTLDEGEQAKGMALLCMARAASDCEIETQCDWGYSLGVGEWKGASGLFANSPDPLMGTEWNKDVKDAAGVKAVKF</sequence>
<comment type="similarity">
    <text evidence="1 8">Belongs to the 2Fe2S plant-type ferredoxin family.</text>
</comment>
<keyword evidence="8" id="KW-0150">Chloroplast</keyword>
<dbReference type="InterPro" id="IPR001041">
    <property type="entry name" value="2Fe-2S_ferredoxin-type"/>
</dbReference>
<feature type="non-terminal residue" evidence="10">
    <location>
        <position position="1"/>
    </location>
</feature>
<organism evidence="10 11">
    <name type="scientific">Haematococcus lacustris</name>
    <name type="common">Green alga</name>
    <name type="synonym">Haematococcus pluvialis</name>
    <dbReference type="NCBI Taxonomy" id="44745"/>
    <lineage>
        <taxon>Eukaryota</taxon>
        <taxon>Viridiplantae</taxon>
        <taxon>Chlorophyta</taxon>
        <taxon>core chlorophytes</taxon>
        <taxon>Chlorophyceae</taxon>
        <taxon>CS clade</taxon>
        <taxon>Chlamydomonadales</taxon>
        <taxon>Haematococcaceae</taxon>
        <taxon>Haematococcus</taxon>
    </lineage>
</organism>
<keyword evidence="5 8" id="KW-0249">Electron transport</keyword>
<keyword evidence="4 8" id="KW-0479">Metal-binding</keyword>
<dbReference type="AlphaFoldDB" id="A0A6A0ACX3"/>
<dbReference type="GO" id="GO:0009055">
    <property type="term" value="F:electron transfer activity"/>
    <property type="evidence" value="ECO:0007669"/>
    <property type="project" value="InterPro"/>
</dbReference>
<keyword evidence="8" id="KW-0934">Plastid</keyword>
<evidence type="ECO:0000313" key="11">
    <source>
        <dbReference type="Proteomes" id="UP000485058"/>
    </source>
</evidence>
<evidence type="ECO:0000256" key="5">
    <source>
        <dbReference type="ARBA" id="ARBA00022982"/>
    </source>
</evidence>